<evidence type="ECO:0000313" key="1">
    <source>
        <dbReference type="EMBL" id="MCX4234727.1"/>
    </source>
</evidence>
<reference evidence="1" key="1">
    <citation type="journal article" date="2022" name="bioRxiv">
        <title>Discovery and biosynthetic assessment of Streptomyces ortus sp nov. isolated from a deep-sea sponge.</title>
        <authorList>
            <person name="Williams S.E."/>
        </authorList>
    </citation>
    <scope>NUCLEOTIDE SEQUENCE</scope>
    <source>
        <strain evidence="1">A15ISP2-DRY2</strain>
    </source>
</reference>
<protein>
    <submittedName>
        <fullName evidence="1">Uncharacterized protein</fullName>
    </submittedName>
</protein>
<gene>
    <name evidence="1" type="ORF">K3769_18435</name>
</gene>
<evidence type="ECO:0000313" key="2">
    <source>
        <dbReference type="Proteomes" id="UP001165590"/>
    </source>
</evidence>
<dbReference type="EMBL" id="JAIFZO010000002">
    <property type="protein sequence ID" value="MCX4234727.1"/>
    <property type="molecule type" value="Genomic_DNA"/>
</dbReference>
<organism evidence="1 2">
    <name type="scientific">Streptomyces ortus</name>
    <dbReference type="NCBI Taxonomy" id="2867268"/>
    <lineage>
        <taxon>Bacteria</taxon>
        <taxon>Bacillati</taxon>
        <taxon>Actinomycetota</taxon>
        <taxon>Actinomycetes</taxon>
        <taxon>Kitasatosporales</taxon>
        <taxon>Streptomycetaceae</taxon>
        <taxon>Streptomyces</taxon>
    </lineage>
</organism>
<dbReference type="Proteomes" id="UP001165590">
    <property type="component" value="Unassembled WGS sequence"/>
</dbReference>
<dbReference type="RefSeq" id="WP_267027498.1">
    <property type="nucleotide sequence ID" value="NZ_JAIFZO010000002.1"/>
</dbReference>
<sequence length="72" mass="8027">MSAEGEDCELVDAGEEQAAGHLAQLLGLLWILRTDLIRLRQLCARTELHGHIPALIRRRIYVAGSHVDVPCR</sequence>
<proteinExistence type="predicted"/>
<accession>A0ABT3V411</accession>
<keyword evidence="2" id="KW-1185">Reference proteome</keyword>
<comment type="caution">
    <text evidence="1">The sequence shown here is derived from an EMBL/GenBank/DDBJ whole genome shotgun (WGS) entry which is preliminary data.</text>
</comment>
<name>A0ABT3V411_9ACTN</name>